<dbReference type="PANTHER" id="PTHR33121">
    <property type="entry name" value="CYCLIC DI-GMP PHOSPHODIESTERASE PDEF"/>
    <property type="match status" value="1"/>
</dbReference>
<dbReference type="Proteomes" id="UP000321922">
    <property type="component" value="Unassembled WGS sequence"/>
</dbReference>
<dbReference type="Gene3D" id="3.30.70.270">
    <property type="match status" value="1"/>
</dbReference>
<dbReference type="PROSITE" id="PS50887">
    <property type="entry name" value="GGDEF"/>
    <property type="match status" value="1"/>
</dbReference>
<sequence>MCKNNYLVLFKVLILFFMLVLLSINIYSIKNIKSVNEGFSNRQNESTWYVFQLIKEYADFIIASQSDPLNINQVKLAYDITWSRFEILIESKVSSEFVKASNLKVFFNKEFKKFKVLELSIDLLEEGKLTKKDFLKRIYINYDTLIQFINNNFRLKSPVIENKSKVLNSIVSVFNWSGVLLIASIFITGCLYYSDFKRYKELQNLDQLTGFNNRFALMSFLKKASVNDAMFKIITVRIRNLREVNHQYGSEYGDLMLQFAANSLKGIVPEKGTSFRSSGSGFIFIFNNESNISKLLKDNFKDILSEYITVRRIDLILDVVIKYEENVEIGQILEIINS</sequence>
<gene>
    <name evidence="3" type="ORF">VSA01S_15090</name>
</gene>
<evidence type="ECO:0000313" key="4">
    <source>
        <dbReference type="Proteomes" id="UP000321922"/>
    </source>
</evidence>
<keyword evidence="1" id="KW-0472">Membrane</keyword>
<dbReference type="PANTHER" id="PTHR33121:SF70">
    <property type="entry name" value="SIGNALING PROTEIN YKOW"/>
    <property type="match status" value="1"/>
</dbReference>
<dbReference type="InterPro" id="IPR050706">
    <property type="entry name" value="Cyclic-di-GMP_PDE-like"/>
</dbReference>
<keyword evidence="1" id="KW-1133">Transmembrane helix</keyword>
<accession>A0A511QE00</accession>
<dbReference type="RefSeq" id="WP_147052684.1">
    <property type="nucleotide sequence ID" value="NZ_BJXJ01000012.1"/>
</dbReference>
<dbReference type="Pfam" id="PF00990">
    <property type="entry name" value="GGDEF"/>
    <property type="match status" value="1"/>
</dbReference>
<dbReference type="OrthoDB" id="5623595at2"/>
<feature type="transmembrane region" description="Helical" evidence="1">
    <location>
        <begin position="6"/>
        <end position="27"/>
    </location>
</feature>
<organism evidence="3 4">
    <name type="scientific">Vibrio sagamiensis NBRC 104589</name>
    <dbReference type="NCBI Taxonomy" id="1219064"/>
    <lineage>
        <taxon>Bacteria</taxon>
        <taxon>Pseudomonadati</taxon>
        <taxon>Pseudomonadota</taxon>
        <taxon>Gammaproteobacteria</taxon>
        <taxon>Vibrionales</taxon>
        <taxon>Vibrionaceae</taxon>
        <taxon>Vibrio</taxon>
    </lineage>
</organism>
<evidence type="ECO:0000256" key="1">
    <source>
        <dbReference type="SAM" id="Phobius"/>
    </source>
</evidence>
<evidence type="ECO:0000259" key="2">
    <source>
        <dbReference type="PROSITE" id="PS50887"/>
    </source>
</evidence>
<dbReference type="InterPro" id="IPR029787">
    <property type="entry name" value="Nucleotide_cyclase"/>
</dbReference>
<name>A0A511QE00_9VIBR</name>
<dbReference type="AlphaFoldDB" id="A0A511QE00"/>
<comment type="caution">
    <text evidence="3">The sequence shown here is derived from an EMBL/GenBank/DDBJ whole genome shotgun (WGS) entry which is preliminary data.</text>
</comment>
<protein>
    <recommendedName>
        <fullName evidence="2">GGDEF domain-containing protein</fullName>
    </recommendedName>
</protein>
<dbReference type="GO" id="GO:0071111">
    <property type="term" value="F:cyclic-guanylate-specific phosphodiesterase activity"/>
    <property type="evidence" value="ECO:0007669"/>
    <property type="project" value="InterPro"/>
</dbReference>
<feature type="domain" description="GGDEF" evidence="2">
    <location>
        <begin position="229"/>
        <end position="338"/>
    </location>
</feature>
<keyword evidence="4" id="KW-1185">Reference proteome</keyword>
<dbReference type="InterPro" id="IPR043128">
    <property type="entry name" value="Rev_trsase/Diguanyl_cyclase"/>
</dbReference>
<dbReference type="SMART" id="SM00267">
    <property type="entry name" value="GGDEF"/>
    <property type="match status" value="1"/>
</dbReference>
<feature type="transmembrane region" description="Helical" evidence="1">
    <location>
        <begin position="173"/>
        <end position="194"/>
    </location>
</feature>
<dbReference type="InterPro" id="IPR000160">
    <property type="entry name" value="GGDEF_dom"/>
</dbReference>
<proteinExistence type="predicted"/>
<reference evidence="3 4" key="1">
    <citation type="submission" date="2019-07" db="EMBL/GenBank/DDBJ databases">
        <title>Whole genome shotgun sequence of Vibrio sagamiensis NBRC 104589.</title>
        <authorList>
            <person name="Hosoyama A."/>
            <person name="Uohara A."/>
            <person name="Ohji S."/>
            <person name="Ichikawa N."/>
        </authorList>
    </citation>
    <scope>NUCLEOTIDE SEQUENCE [LARGE SCALE GENOMIC DNA]</scope>
    <source>
        <strain evidence="3 4">NBRC 104589</strain>
    </source>
</reference>
<keyword evidence="1" id="KW-0812">Transmembrane</keyword>
<dbReference type="EMBL" id="BJXJ01000012">
    <property type="protein sequence ID" value="GEM75397.1"/>
    <property type="molecule type" value="Genomic_DNA"/>
</dbReference>
<dbReference type="SUPFAM" id="SSF55073">
    <property type="entry name" value="Nucleotide cyclase"/>
    <property type="match status" value="1"/>
</dbReference>
<evidence type="ECO:0000313" key="3">
    <source>
        <dbReference type="EMBL" id="GEM75397.1"/>
    </source>
</evidence>